<reference evidence="10 11" key="1">
    <citation type="journal article" date="2023" name="ISME J.">
        <title>Cultivation and genomic characterization of novel and ubiquitous marine nitrite-oxidizing bacteria from the Nitrospirales.</title>
        <authorList>
            <person name="Mueller A.J."/>
            <person name="Daebeler A."/>
            <person name="Herbold C.W."/>
            <person name="Kirkegaard R.H."/>
            <person name="Daims H."/>
        </authorList>
    </citation>
    <scope>NUCLEOTIDE SEQUENCE [LARGE SCALE GENOMIC DNA]</scope>
    <source>
        <strain evidence="10 11">EB</strain>
    </source>
</reference>
<feature type="transmembrane region" description="Helical" evidence="8">
    <location>
        <begin position="452"/>
        <end position="472"/>
    </location>
</feature>
<feature type="transmembrane region" description="Helical" evidence="8">
    <location>
        <begin position="323"/>
        <end position="343"/>
    </location>
</feature>
<feature type="transmembrane region" description="Helical" evidence="8">
    <location>
        <begin position="231"/>
        <end position="251"/>
    </location>
</feature>
<feature type="transmembrane region" description="Helical" evidence="8">
    <location>
        <begin position="28"/>
        <end position="46"/>
    </location>
</feature>
<protein>
    <submittedName>
        <fullName evidence="10">Glycosyltransferase family 39 protein</fullName>
    </submittedName>
</protein>
<comment type="caution">
    <text evidence="10">The sequence shown here is derived from an EMBL/GenBank/DDBJ whole genome shotgun (WGS) entry which is preliminary data.</text>
</comment>
<feature type="transmembrane region" description="Helical" evidence="8">
    <location>
        <begin position="183"/>
        <end position="210"/>
    </location>
</feature>
<keyword evidence="6 8" id="KW-1133">Transmembrane helix</keyword>
<gene>
    <name evidence="10" type="ORF">PPG34_13655</name>
</gene>
<feature type="transmembrane region" description="Helical" evidence="8">
    <location>
        <begin position="349"/>
        <end position="369"/>
    </location>
</feature>
<evidence type="ECO:0000256" key="3">
    <source>
        <dbReference type="ARBA" id="ARBA00022676"/>
    </source>
</evidence>
<dbReference type="Pfam" id="PF02366">
    <property type="entry name" value="PMT"/>
    <property type="match status" value="1"/>
</dbReference>
<keyword evidence="3" id="KW-0328">Glycosyltransferase</keyword>
<keyword evidence="4" id="KW-0808">Transferase</keyword>
<evidence type="ECO:0000259" key="9">
    <source>
        <dbReference type="Pfam" id="PF02366"/>
    </source>
</evidence>
<keyword evidence="11" id="KW-1185">Reference proteome</keyword>
<feature type="transmembrane region" description="Helical" evidence="8">
    <location>
        <begin position="131"/>
        <end position="148"/>
    </location>
</feature>
<dbReference type="Proteomes" id="UP001250932">
    <property type="component" value="Unassembled WGS sequence"/>
</dbReference>
<dbReference type="EMBL" id="JAQOUE010000001">
    <property type="protein sequence ID" value="MDT7043401.1"/>
    <property type="molecule type" value="Genomic_DNA"/>
</dbReference>
<dbReference type="PANTHER" id="PTHR33908:SF3">
    <property type="entry name" value="UNDECAPRENYL PHOSPHATE-ALPHA-4-AMINO-4-DEOXY-L-ARABINOSE ARABINOSYL TRANSFERASE"/>
    <property type="match status" value="1"/>
</dbReference>
<dbReference type="InterPro" id="IPR003342">
    <property type="entry name" value="ArnT-like_N"/>
</dbReference>
<evidence type="ECO:0000256" key="5">
    <source>
        <dbReference type="ARBA" id="ARBA00022692"/>
    </source>
</evidence>
<dbReference type="PANTHER" id="PTHR33908">
    <property type="entry name" value="MANNOSYLTRANSFERASE YKCB-RELATED"/>
    <property type="match status" value="1"/>
</dbReference>
<evidence type="ECO:0000313" key="11">
    <source>
        <dbReference type="Proteomes" id="UP001250932"/>
    </source>
</evidence>
<feature type="transmembrane region" description="Helical" evidence="8">
    <location>
        <begin position="82"/>
        <end position="101"/>
    </location>
</feature>
<feature type="transmembrane region" description="Helical" evidence="8">
    <location>
        <begin position="160"/>
        <end position="177"/>
    </location>
</feature>
<name>A0ABU3KAG1_9BACT</name>
<sequence>MAKESESPVVDHPTPTESHSLPFSTQTLHVVFLLIFGVLLLLIGLGDIGLTDRDEGSNAEAAREMLETGDWISPTLNYEPRYAKPAFVYWVISSTYALLGINEFTARLPSALFGLGLLFLQYWFLNRVLGSTIALCGSFILLLNAEFVGLHRMVMTDPELVFFTTLSTYSFWLGFHGEGRQRHFLWLFYIGMAMAMLAKGPVGLIIPLLAVIPYLTLTRQWKSYFSQGHPIVGWVLFLMIATPWYIAMFVIHGADYAAAAHANTTGRFANPMEGHGGTLLFYFPVLLVGFFPWSGFLPVALYQSLKDWKLFRSGQKLAKGEDGLLLFAALWIIGVLIFFTISATRLPHYILPLFPAASLMVAVLWSRCLTEESPSGLKLSVRIILGTGYLLSIALVSLPAIYETFQSKIAQEFPVAEKVGVGYTPLVLGAGVFLTVVIFRHLVGHDTKRPNAFWFLSSAIGIMLLMIVAFALPHYGKYFINPPQELATIAGLNLGPEDTLIQFGRKRPSLVFYSKRKVHFISPGEDELFQPHLEKKGRLMVILQSNHHPRLPHPVSQFTPVLQRYGWILLSSEALIH</sequence>
<evidence type="ECO:0000256" key="7">
    <source>
        <dbReference type="ARBA" id="ARBA00023136"/>
    </source>
</evidence>
<evidence type="ECO:0000256" key="1">
    <source>
        <dbReference type="ARBA" id="ARBA00004651"/>
    </source>
</evidence>
<evidence type="ECO:0000256" key="6">
    <source>
        <dbReference type="ARBA" id="ARBA00022989"/>
    </source>
</evidence>
<evidence type="ECO:0000256" key="8">
    <source>
        <dbReference type="SAM" id="Phobius"/>
    </source>
</evidence>
<dbReference type="RefSeq" id="WP_313833968.1">
    <property type="nucleotide sequence ID" value="NZ_JAQOUE010000001.1"/>
</dbReference>
<evidence type="ECO:0000313" key="10">
    <source>
        <dbReference type="EMBL" id="MDT7043401.1"/>
    </source>
</evidence>
<proteinExistence type="predicted"/>
<dbReference type="InterPro" id="IPR050297">
    <property type="entry name" value="LipidA_mod_glycosyltrf_83"/>
</dbReference>
<evidence type="ECO:0000256" key="4">
    <source>
        <dbReference type="ARBA" id="ARBA00022679"/>
    </source>
</evidence>
<accession>A0ABU3KAG1</accession>
<comment type="subcellular location">
    <subcellularLocation>
        <location evidence="1">Cell membrane</location>
        <topology evidence="1">Multi-pass membrane protein</topology>
    </subcellularLocation>
</comment>
<organism evidence="10 11">
    <name type="scientific">Candidatus Nitronereus thalassa</name>
    <dbReference type="NCBI Taxonomy" id="3020898"/>
    <lineage>
        <taxon>Bacteria</taxon>
        <taxon>Pseudomonadati</taxon>
        <taxon>Nitrospirota</taxon>
        <taxon>Nitrospiria</taxon>
        <taxon>Nitrospirales</taxon>
        <taxon>Nitrospiraceae</taxon>
        <taxon>Candidatus Nitronereus</taxon>
    </lineage>
</organism>
<keyword evidence="7 8" id="KW-0472">Membrane</keyword>
<feature type="domain" description="ArnT-like N-terminal" evidence="9">
    <location>
        <begin position="59"/>
        <end position="254"/>
    </location>
</feature>
<keyword evidence="5 8" id="KW-0812">Transmembrane</keyword>
<keyword evidence="2" id="KW-1003">Cell membrane</keyword>
<feature type="transmembrane region" description="Helical" evidence="8">
    <location>
        <begin position="381"/>
        <end position="402"/>
    </location>
</feature>
<evidence type="ECO:0000256" key="2">
    <source>
        <dbReference type="ARBA" id="ARBA00022475"/>
    </source>
</evidence>
<feature type="transmembrane region" description="Helical" evidence="8">
    <location>
        <begin position="279"/>
        <end position="302"/>
    </location>
</feature>
<feature type="transmembrane region" description="Helical" evidence="8">
    <location>
        <begin position="422"/>
        <end position="440"/>
    </location>
</feature>